<evidence type="ECO:0000259" key="2">
    <source>
        <dbReference type="Pfam" id="PF00048"/>
    </source>
</evidence>
<dbReference type="Gene3D" id="2.40.50.40">
    <property type="match status" value="1"/>
</dbReference>
<evidence type="ECO:0000313" key="4">
    <source>
        <dbReference type="Proteomes" id="UP000694406"/>
    </source>
</evidence>
<reference evidence="3" key="2">
    <citation type="submission" date="2025-09" db="UniProtKB">
        <authorList>
            <consortium name="Ensembl"/>
        </authorList>
    </citation>
    <scope>IDENTIFICATION</scope>
</reference>
<dbReference type="Proteomes" id="UP000694406">
    <property type="component" value="Unplaced"/>
</dbReference>
<dbReference type="SUPFAM" id="SSF54117">
    <property type="entry name" value="Interleukin 8-like chemokines"/>
    <property type="match status" value="1"/>
</dbReference>
<dbReference type="AlphaFoldDB" id="A0A8C5RFY0"/>
<dbReference type="GO" id="GO:0008009">
    <property type="term" value="F:chemokine activity"/>
    <property type="evidence" value="ECO:0007669"/>
    <property type="project" value="InterPro"/>
</dbReference>
<sequence>EYPFFFIKMSYIACVYFPVLKPKISIFPAFFDCCTEVAQHIPKRWLSRVVKFEIQKSGDFCRIPAVIIVHKLTKALHNFLSKPKVPAAQKKKQELPTTYGVKTTIGQI</sequence>
<dbReference type="InterPro" id="IPR001811">
    <property type="entry name" value="Chemokine_IL8-like_dom"/>
</dbReference>
<dbReference type="GO" id="GO:0005615">
    <property type="term" value="C:extracellular space"/>
    <property type="evidence" value="ECO:0007669"/>
    <property type="project" value="UniProtKB-KW"/>
</dbReference>
<dbReference type="GeneTree" id="ENSGT01030000235496"/>
<feature type="domain" description="Chemokine interleukin-8-like" evidence="2">
    <location>
        <begin position="32"/>
        <end position="71"/>
    </location>
</feature>
<keyword evidence="1" id="KW-0202">Cytokine</keyword>
<proteinExistence type="predicted"/>
<dbReference type="Pfam" id="PF00048">
    <property type="entry name" value="IL8"/>
    <property type="match status" value="1"/>
</dbReference>
<protein>
    <recommendedName>
        <fullName evidence="2">Chemokine interleukin-8-like domain-containing protein</fullName>
    </recommendedName>
</protein>
<evidence type="ECO:0000313" key="3">
    <source>
        <dbReference type="Ensembl" id="ENSLLTP00000002772.1"/>
    </source>
</evidence>
<organism evidence="3 4">
    <name type="scientific">Laticauda laticaudata</name>
    <name type="common">Blue-ringed sea krait</name>
    <name type="synonym">Blue-lipped sea krait</name>
    <dbReference type="NCBI Taxonomy" id="8630"/>
    <lineage>
        <taxon>Eukaryota</taxon>
        <taxon>Metazoa</taxon>
        <taxon>Chordata</taxon>
        <taxon>Craniata</taxon>
        <taxon>Vertebrata</taxon>
        <taxon>Euteleostomi</taxon>
        <taxon>Lepidosauria</taxon>
        <taxon>Squamata</taxon>
        <taxon>Bifurcata</taxon>
        <taxon>Unidentata</taxon>
        <taxon>Episquamata</taxon>
        <taxon>Toxicofera</taxon>
        <taxon>Serpentes</taxon>
        <taxon>Colubroidea</taxon>
        <taxon>Elapidae</taxon>
        <taxon>Laticaudinae</taxon>
        <taxon>Laticauda</taxon>
    </lineage>
</organism>
<evidence type="ECO:0000256" key="1">
    <source>
        <dbReference type="ARBA" id="ARBA00022514"/>
    </source>
</evidence>
<accession>A0A8C5RFY0</accession>
<reference evidence="3" key="1">
    <citation type="submission" date="2025-08" db="UniProtKB">
        <authorList>
            <consortium name="Ensembl"/>
        </authorList>
    </citation>
    <scope>IDENTIFICATION</scope>
</reference>
<name>A0A8C5RFY0_LATLA</name>
<keyword evidence="4" id="KW-1185">Reference proteome</keyword>
<dbReference type="Ensembl" id="ENSLLTT00000002887.1">
    <property type="protein sequence ID" value="ENSLLTP00000002772.1"/>
    <property type="gene ID" value="ENSLLTG00000002129.1"/>
</dbReference>
<dbReference type="InterPro" id="IPR036048">
    <property type="entry name" value="Interleukin_8-like_sf"/>
</dbReference>
<dbReference type="GO" id="GO:0006955">
    <property type="term" value="P:immune response"/>
    <property type="evidence" value="ECO:0007669"/>
    <property type="project" value="InterPro"/>
</dbReference>